<keyword evidence="8" id="KW-0492">Microsome</keyword>
<keyword evidence="11 14" id="KW-0503">Monooxygenase</keyword>
<dbReference type="PRINTS" id="PR00385">
    <property type="entry name" value="P450"/>
</dbReference>
<comment type="subcellular location">
    <subcellularLocation>
        <location evidence="3">Endoplasmic reticulum membrane</location>
        <topology evidence="3">Peripheral membrane protein</topology>
    </subcellularLocation>
    <subcellularLocation>
        <location evidence="2">Microsome membrane</location>
        <topology evidence="2">Peripheral membrane protein</topology>
    </subcellularLocation>
</comment>
<dbReference type="InterPro" id="IPR001128">
    <property type="entry name" value="Cyt_P450"/>
</dbReference>
<evidence type="ECO:0000256" key="11">
    <source>
        <dbReference type="ARBA" id="ARBA00023033"/>
    </source>
</evidence>
<feature type="binding site" description="axial binding residue" evidence="13">
    <location>
        <position position="457"/>
    </location>
    <ligand>
        <name>heme</name>
        <dbReference type="ChEBI" id="CHEBI:30413"/>
    </ligand>
    <ligandPart>
        <name>Fe</name>
        <dbReference type="ChEBI" id="CHEBI:18248"/>
    </ligandPart>
</feature>
<evidence type="ECO:0000313" key="16">
    <source>
        <dbReference type="Proteomes" id="UP000007266"/>
    </source>
</evidence>
<keyword evidence="5 13" id="KW-0349">Heme</keyword>
<dbReference type="GO" id="GO:0005506">
    <property type="term" value="F:iron ion binding"/>
    <property type="evidence" value="ECO:0007669"/>
    <property type="project" value="InterPro"/>
</dbReference>
<keyword evidence="10 13" id="KW-0408">Iron</keyword>
<dbReference type="PANTHER" id="PTHR24292">
    <property type="entry name" value="CYTOCHROME P450"/>
    <property type="match status" value="1"/>
</dbReference>
<dbReference type="Proteomes" id="UP000007266">
    <property type="component" value="Linkage group 4"/>
</dbReference>
<evidence type="ECO:0000256" key="14">
    <source>
        <dbReference type="RuleBase" id="RU000461"/>
    </source>
</evidence>
<dbReference type="FunCoup" id="D2A0A4">
    <property type="interactions" value="249"/>
</dbReference>
<dbReference type="PRINTS" id="PR00463">
    <property type="entry name" value="EP450I"/>
</dbReference>
<dbReference type="KEGG" id="tca:664483"/>
<dbReference type="GO" id="GO:0004497">
    <property type="term" value="F:monooxygenase activity"/>
    <property type="evidence" value="ECO:0007669"/>
    <property type="project" value="UniProtKB-KW"/>
</dbReference>
<name>D2A0A4_TRICA</name>
<dbReference type="EMBL" id="KQ971338">
    <property type="protein sequence ID" value="EFA02816.1"/>
    <property type="molecule type" value="Genomic_DNA"/>
</dbReference>
<evidence type="ECO:0000256" key="2">
    <source>
        <dbReference type="ARBA" id="ARBA00004174"/>
    </source>
</evidence>
<evidence type="ECO:0000256" key="3">
    <source>
        <dbReference type="ARBA" id="ARBA00004406"/>
    </source>
</evidence>
<evidence type="ECO:0000256" key="6">
    <source>
        <dbReference type="ARBA" id="ARBA00022723"/>
    </source>
</evidence>
<evidence type="ECO:0000256" key="9">
    <source>
        <dbReference type="ARBA" id="ARBA00023002"/>
    </source>
</evidence>
<evidence type="ECO:0000256" key="12">
    <source>
        <dbReference type="ARBA" id="ARBA00023136"/>
    </source>
</evidence>
<reference evidence="15 16" key="1">
    <citation type="journal article" date="2008" name="Nature">
        <title>The genome of the model beetle and pest Tribolium castaneum.</title>
        <authorList>
            <consortium name="Tribolium Genome Sequencing Consortium"/>
            <person name="Richards S."/>
            <person name="Gibbs R.A."/>
            <person name="Weinstock G.M."/>
            <person name="Brown S.J."/>
            <person name="Denell R."/>
            <person name="Beeman R.W."/>
            <person name="Gibbs R."/>
            <person name="Beeman R.W."/>
            <person name="Brown S.J."/>
            <person name="Bucher G."/>
            <person name="Friedrich M."/>
            <person name="Grimmelikhuijzen C.J."/>
            <person name="Klingler M."/>
            <person name="Lorenzen M."/>
            <person name="Richards S."/>
            <person name="Roth S."/>
            <person name="Schroder R."/>
            <person name="Tautz D."/>
            <person name="Zdobnov E.M."/>
            <person name="Muzny D."/>
            <person name="Gibbs R.A."/>
            <person name="Weinstock G.M."/>
            <person name="Attaway T."/>
            <person name="Bell S."/>
            <person name="Buhay C.J."/>
            <person name="Chandrabose M.N."/>
            <person name="Chavez D."/>
            <person name="Clerk-Blankenburg K.P."/>
            <person name="Cree A."/>
            <person name="Dao M."/>
            <person name="Davis C."/>
            <person name="Chacko J."/>
            <person name="Dinh H."/>
            <person name="Dugan-Rocha S."/>
            <person name="Fowler G."/>
            <person name="Garner T.T."/>
            <person name="Garnes J."/>
            <person name="Gnirke A."/>
            <person name="Hawes A."/>
            <person name="Hernandez J."/>
            <person name="Hines S."/>
            <person name="Holder M."/>
            <person name="Hume J."/>
            <person name="Jhangiani S.N."/>
            <person name="Joshi V."/>
            <person name="Khan Z.M."/>
            <person name="Jackson L."/>
            <person name="Kovar C."/>
            <person name="Kowis A."/>
            <person name="Lee S."/>
            <person name="Lewis L.R."/>
            <person name="Margolis J."/>
            <person name="Morgan M."/>
            <person name="Nazareth L.V."/>
            <person name="Nguyen N."/>
            <person name="Okwuonu G."/>
            <person name="Parker D."/>
            <person name="Richards S."/>
            <person name="Ruiz S.J."/>
            <person name="Santibanez J."/>
            <person name="Savard J."/>
            <person name="Scherer S.E."/>
            <person name="Schneider B."/>
            <person name="Sodergren E."/>
            <person name="Tautz D."/>
            <person name="Vattahil S."/>
            <person name="Villasana D."/>
            <person name="White C.S."/>
            <person name="Wright R."/>
            <person name="Park Y."/>
            <person name="Beeman R.W."/>
            <person name="Lord J."/>
            <person name="Oppert B."/>
            <person name="Lorenzen M."/>
            <person name="Brown S."/>
            <person name="Wang L."/>
            <person name="Savard J."/>
            <person name="Tautz D."/>
            <person name="Richards S."/>
            <person name="Weinstock G."/>
            <person name="Gibbs R.A."/>
            <person name="Liu Y."/>
            <person name="Worley K."/>
            <person name="Weinstock G."/>
            <person name="Elsik C.G."/>
            <person name="Reese J.T."/>
            <person name="Elhaik E."/>
            <person name="Landan G."/>
            <person name="Graur D."/>
            <person name="Arensburger P."/>
            <person name="Atkinson P."/>
            <person name="Beeman R.W."/>
            <person name="Beidler J."/>
            <person name="Brown S.J."/>
            <person name="Demuth J.P."/>
            <person name="Drury D.W."/>
            <person name="Du Y.Z."/>
            <person name="Fujiwara H."/>
            <person name="Lorenzen M."/>
            <person name="Maselli V."/>
            <person name="Osanai M."/>
            <person name="Park Y."/>
            <person name="Robertson H.M."/>
            <person name="Tu Z."/>
            <person name="Wang J.J."/>
            <person name="Wang S."/>
            <person name="Richards S."/>
            <person name="Song H."/>
            <person name="Zhang L."/>
            <person name="Sodergren E."/>
            <person name="Werner D."/>
            <person name="Stanke M."/>
            <person name="Morgenstern B."/>
            <person name="Solovyev V."/>
            <person name="Kosarev P."/>
            <person name="Brown G."/>
            <person name="Chen H.C."/>
            <person name="Ermolaeva O."/>
            <person name="Hlavina W."/>
            <person name="Kapustin Y."/>
            <person name="Kiryutin B."/>
            <person name="Kitts P."/>
            <person name="Maglott D."/>
            <person name="Pruitt K."/>
            <person name="Sapojnikov V."/>
            <person name="Souvorov A."/>
            <person name="Mackey A.J."/>
            <person name="Waterhouse R.M."/>
            <person name="Wyder S."/>
            <person name="Zdobnov E.M."/>
            <person name="Zdobnov E.M."/>
            <person name="Wyder S."/>
            <person name="Kriventseva E.V."/>
            <person name="Kadowaki T."/>
            <person name="Bork P."/>
            <person name="Aranda M."/>
            <person name="Bao R."/>
            <person name="Beermann A."/>
            <person name="Berns N."/>
            <person name="Bolognesi R."/>
            <person name="Bonneton F."/>
            <person name="Bopp D."/>
            <person name="Brown S.J."/>
            <person name="Bucher G."/>
            <person name="Butts T."/>
            <person name="Chaumot A."/>
            <person name="Denell R.E."/>
            <person name="Ferrier D.E."/>
            <person name="Friedrich M."/>
            <person name="Gordon C.M."/>
            <person name="Jindra M."/>
            <person name="Klingler M."/>
            <person name="Lan Q."/>
            <person name="Lattorff H.M."/>
            <person name="Laudet V."/>
            <person name="von Levetsow C."/>
            <person name="Liu Z."/>
            <person name="Lutz R."/>
            <person name="Lynch J.A."/>
            <person name="da Fonseca R.N."/>
            <person name="Posnien N."/>
            <person name="Reuter R."/>
            <person name="Roth S."/>
            <person name="Savard J."/>
            <person name="Schinko J.B."/>
            <person name="Schmitt C."/>
            <person name="Schoppmeier M."/>
            <person name="Schroder R."/>
            <person name="Shippy T.D."/>
            <person name="Simonnet F."/>
            <person name="Marques-Souza H."/>
            <person name="Tautz D."/>
            <person name="Tomoyasu Y."/>
            <person name="Trauner J."/>
            <person name="Van der Zee M."/>
            <person name="Vervoort M."/>
            <person name="Wittkopp N."/>
            <person name="Wimmer E.A."/>
            <person name="Yang X."/>
            <person name="Jones A.K."/>
            <person name="Sattelle D.B."/>
            <person name="Ebert P.R."/>
            <person name="Nelson D."/>
            <person name="Scott J.G."/>
            <person name="Beeman R.W."/>
            <person name="Muthukrishnan S."/>
            <person name="Kramer K.J."/>
            <person name="Arakane Y."/>
            <person name="Beeman R.W."/>
            <person name="Zhu Q."/>
            <person name="Hogenkamp D."/>
            <person name="Dixit R."/>
            <person name="Oppert B."/>
            <person name="Jiang H."/>
            <person name="Zou Z."/>
            <person name="Marshall J."/>
            <person name="Elpidina E."/>
            <person name="Vinokurov K."/>
            <person name="Oppert C."/>
            <person name="Zou Z."/>
            <person name="Evans J."/>
            <person name="Lu Z."/>
            <person name="Zhao P."/>
            <person name="Sumathipala N."/>
            <person name="Altincicek B."/>
            <person name="Vilcinskas A."/>
            <person name="Williams M."/>
            <person name="Hultmark D."/>
            <person name="Hetru C."/>
            <person name="Jiang H."/>
            <person name="Grimmelikhuijzen C.J."/>
            <person name="Hauser F."/>
            <person name="Cazzamali G."/>
            <person name="Williamson M."/>
            <person name="Park Y."/>
            <person name="Li B."/>
            <person name="Tanaka Y."/>
            <person name="Predel R."/>
            <person name="Neupert S."/>
            <person name="Schachtner J."/>
            <person name="Verleyen P."/>
            <person name="Raible F."/>
            <person name="Bork P."/>
            <person name="Friedrich M."/>
            <person name="Walden K.K."/>
            <person name="Robertson H.M."/>
            <person name="Angeli S."/>
            <person name="Foret S."/>
            <person name="Bucher G."/>
            <person name="Schuetz S."/>
            <person name="Maleszka R."/>
            <person name="Wimmer E.A."/>
            <person name="Beeman R.W."/>
            <person name="Lorenzen M."/>
            <person name="Tomoyasu Y."/>
            <person name="Miller S.C."/>
            <person name="Grossmann D."/>
            <person name="Bucher G."/>
        </authorList>
    </citation>
    <scope>NUCLEOTIDE SEQUENCE [LARGE SCALE GENOMIC DNA]</scope>
    <source>
        <strain evidence="15 16">Georgia GA2</strain>
    </source>
</reference>
<dbReference type="InterPro" id="IPR002401">
    <property type="entry name" value="Cyt_P450_E_grp-I"/>
</dbReference>
<reference evidence="15 16" key="2">
    <citation type="journal article" date="2010" name="Nucleic Acids Res.">
        <title>BeetleBase in 2010: revisions to provide comprehensive genomic information for Tribolium castaneum.</title>
        <authorList>
            <person name="Kim H.S."/>
            <person name="Murphy T."/>
            <person name="Xia J."/>
            <person name="Caragea D."/>
            <person name="Park Y."/>
            <person name="Beeman R.W."/>
            <person name="Lorenzen M.D."/>
            <person name="Butcher S."/>
            <person name="Manak J.R."/>
            <person name="Brown S.J."/>
        </authorList>
    </citation>
    <scope>GENOME REANNOTATION</scope>
    <source>
        <strain evidence="15 16">Georgia GA2</strain>
    </source>
</reference>
<dbReference type="Gene3D" id="1.10.630.10">
    <property type="entry name" value="Cytochrome P450"/>
    <property type="match status" value="1"/>
</dbReference>
<dbReference type="eggNOG" id="KOG0158">
    <property type="taxonomic scope" value="Eukaryota"/>
</dbReference>
<sequence length="513" mass="58849">MNYTFLALFVTFLLGVISYLKWKLRYWDKKGLPTIPPKLPFGNLTDVIFGRKSFGEQFVEFYQILKAKGYRHGGIYFGASPLYVPTDPEIVKHIMLVDFAHFSSHGGYVDEESDPLSGHLFNLDDIKWRNLRVKLTPTFTSGKMKMMFQTLAEVSYNLKNVLDESVINKTPVDARDVLSRFGVDVISSVAFGLECDSLKDPNVSFRKYGKKAVDFDIWVRIKLFMQVLLPHCVLRAIGHKFTKTEVEEFFMKSIRDVVEYREKNNIFRKDFMHLLIQLKNLGTVTDDGQILDETSGSKEVGLTMNQVAAQAFVFFMAGYETSSSTITFALYELAMNPPLQDKLRDEINTILAKHDNKLTYAAMMEMTYMEKVIQETLRKYPPLPIIMRLCTKDYVVPGTDIEIKKGVGVMIPVLGLQTDPEYFPDPDVFDPDRFSEEKKKERPGFTWLPFGDGPRICIGMRFGMLQSKVALTTFIRNYRVKLNEKTKIPLKIDKGSFTTRAEGGVWLNLEKLN</sequence>
<proteinExistence type="inferred from homology"/>
<evidence type="ECO:0000256" key="4">
    <source>
        <dbReference type="ARBA" id="ARBA00010617"/>
    </source>
</evidence>
<protein>
    <submittedName>
        <fullName evidence="15">Cytochrome P450 6BQ1</fullName>
    </submittedName>
</protein>
<dbReference type="PANTHER" id="PTHR24292:SF100">
    <property type="entry name" value="CYTOCHROME P450 6A16, ISOFORM B-RELATED"/>
    <property type="match status" value="1"/>
</dbReference>
<dbReference type="HOGENOM" id="CLU_001570_5_2_1"/>
<evidence type="ECO:0000256" key="1">
    <source>
        <dbReference type="ARBA" id="ARBA00001971"/>
    </source>
</evidence>
<evidence type="ECO:0000313" key="15">
    <source>
        <dbReference type="EMBL" id="EFA02816.1"/>
    </source>
</evidence>
<keyword evidence="7" id="KW-0256">Endoplasmic reticulum</keyword>
<keyword evidence="12" id="KW-0472">Membrane</keyword>
<dbReference type="InterPro" id="IPR050476">
    <property type="entry name" value="Insect_CytP450_Detox"/>
</dbReference>
<accession>D2A0A4</accession>
<dbReference type="GO" id="GO:0016705">
    <property type="term" value="F:oxidoreductase activity, acting on paired donors, with incorporation or reduction of molecular oxygen"/>
    <property type="evidence" value="ECO:0007669"/>
    <property type="project" value="InterPro"/>
</dbReference>
<dbReference type="InParanoid" id="D2A0A4"/>
<evidence type="ECO:0000256" key="13">
    <source>
        <dbReference type="PIRSR" id="PIRSR602401-1"/>
    </source>
</evidence>
<comment type="similarity">
    <text evidence="4 14">Belongs to the cytochrome P450 family.</text>
</comment>
<dbReference type="InterPro" id="IPR036396">
    <property type="entry name" value="Cyt_P450_sf"/>
</dbReference>
<organism evidence="15 16">
    <name type="scientific">Tribolium castaneum</name>
    <name type="common">Red flour beetle</name>
    <dbReference type="NCBI Taxonomy" id="7070"/>
    <lineage>
        <taxon>Eukaryota</taxon>
        <taxon>Metazoa</taxon>
        <taxon>Ecdysozoa</taxon>
        <taxon>Arthropoda</taxon>
        <taxon>Hexapoda</taxon>
        <taxon>Insecta</taxon>
        <taxon>Pterygota</taxon>
        <taxon>Neoptera</taxon>
        <taxon>Endopterygota</taxon>
        <taxon>Coleoptera</taxon>
        <taxon>Polyphaga</taxon>
        <taxon>Cucujiformia</taxon>
        <taxon>Tenebrionidae</taxon>
        <taxon>Tenebrionidae incertae sedis</taxon>
        <taxon>Tribolium</taxon>
    </lineage>
</organism>
<evidence type="ECO:0000256" key="7">
    <source>
        <dbReference type="ARBA" id="ARBA00022824"/>
    </source>
</evidence>
<dbReference type="GO" id="GO:0020037">
    <property type="term" value="F:heme binding"/>
    <property type="evidence" value="ECO:0007669"/>
    <property type="project" value="InterPro"/>
</dbReference>
<dbReference type="FunFam" id="1.10.630.10:FF:000042">
    <property type="entry name" value="Cytochrome P450"/>
    <property type="match status" value="1"/>
</dbReference>
<dbReference type="CDD" id="cd11056">
    <property type="entry name" value="CYP6-like"/>
    <property type="match status" value="1"/>
</dbReference>
<dbReference type="SUPFAM" id="SSF48264">
    <property type="entry name" value="Cytochrome P450"/>
    <property type="match status" value="1"/>
</dbReference>
<gene>
    <name evidence="15" type="primary">AUGUSTUS-3.0.2_07310</name>
    <name evidence="15" type="ORF">TcasGA2_TC007310</name>
</gene>
<dbReference type="Pfam" id="PF00067">
    <property type="entry name" value="p450"/>
    <property type="match status" value="1"/>
</dbReference>
<comment type="cofactor">
    <cofactor evidence="1 13">
        <name>heme</name>
        <dbReference type="ChEBI" id="CHEBI:30413"/>
    </cofactor>
</comment>
<keyword evidence="6 13" id="KW-0479">Metal-binding</keyword>
<keyword evidence="16" id="KW-1185">Reference proteome</keyword>
<dbReference type="PROSITE" id="PS00086">
    <property type="entry name" value="CYTOCHROME_P450"/>
    <property type="match status" value="1"/>
</dbReference>
<dbReference type="OrthoDB" id="6285196at2759"/>
<dbReference type="GO" id="GO:0005789">
    <property type="term" value="C:endoplasmic reticulum membrane"/>
    <property type="evidence" value="ECO:0007669"/>
    <property type="project" value="UniProtKB-SubCell"/>
</dbReference>
<keyword evidence="9 14" id="KW-0560">Oxidoreductase</keyword>
<dbReference type="OMA" id="HRSELCD"/>
<evidence type="ECO:0000256" key="10">
    <source>
        <dbReference type="ARBA" id="ARBA00023004"/>
    </source>
</evidence>
<dbReference type="InterPro" id="IPR017972">
    <property type="entry name" value="Cyt_P450_CS"/>
</dbReference>
<dbReference type="PhylomeDB" id="D2A0A4"/>
<evidence type="ECO:0000256" key="5">
    <source>
        <dbReference type="ARBA" id="ARBA00022617"/>
    </source>
</evidence>
<dbReference type="STRING" id="7070.D2A0A4"/>
<dbReference type="AlphaFoldDB" id="D2A0A4"/>
<evidence type="ECO:0000256" key="8">
    <source>
        <dbReference type="ARBA" id="ARBA00022848"/>
    </source>
</evidence>